<dbReference type="Proteomes" id="UP000033038">
    <property type="component" value="Chromosome"/>
</dbReference>
<dbReference type="EMBL" id="CP009526">
    <property type="protein sequence ID" value="AKB49772.1"/>
    <property type="molecule type" value="Genomic_DNA"/>
</dbReference>
<dbReference type="Gene3D" id="3.30.1200.10">
    <property type="entry name" value="YggU-like"/>
    <property type="match status" value="1"/>
</dbReference>
<name>A0A0E3QIR6_METBA</name>
<evidence type="ECO:0000313" key="3">
    <source>
        <dbReference type="EMBL" id="AKB49772.1"/>
    </source>
</evidence>
<dbReference type="Pfam" id="PF02594">
    <property type="entry name" value="DUF167"/>
    <property type="match status" value="1"/>
</dbReference>
<sequence length="109" mass="11917">MSFEEAITDMGSDVIIDIEVTPGSRSISVPSGYNEWRKRIEVKLTKNAQKGKANEQLVECLAELFSISSSNILINSGATSSKKSLLLKGVSYQQAVSVFEAHLKNNPEI</sequence>
<organism evidence="3 4">
    <name type="scientific">Methanosarcina barkeri str. Wiesmoor</name>
    <dbReference type="NCBI Taxonomy" id="1434109"/>
    <lineage>
        <taxon>Archaea</taxon>
        <taxon>Methanobacteriati</taxon>
        <taxon>Methanobacteriota</taxon>
        <taxon>Stenosarchaea group</taxon>
        <taxon>Methanomicrobia</taxon>
        <taxon>Methanosarcinales</taxon>
        <taxon>Methanosarcinaceae</taxon>
        <taxon>Methanosarcina</taxon>
    </lineage>
</organism>
<dbReference type="SUPFAM" id="SSF69786">
    <property type="entry name" value="YggU-like"/>
    <property type="match status" value="1"/>
</dbReference>
<dbReference type="NCBIfam" id="TIGR00251">
    <property type="entry name" value="DUF167 family protein"/>
    <property type="match status" value="1"/>
</dbReference>
<evidence type="ECO:0000256" key="1">
    <source>
        <dbReference type="ARBA" id="ARBA00010364"/>
    </source>
</evidence>
<dbReference type="AlphaFoldDB" id="A0A0E3QIR6"/>
<dbReference type="InterPro" id="IPR003746">
    <property type="entry name" value="DUF167"/>
</dbReference>
<dbReference type="KEGG" id="mbw:MSBRW_0519"/>
<dbReference type="PATRIC" id="fig|1434109.4.peg.624"/>
<protein>
    <recommendedName>
        <fullName evidence="2">UPF0235 protein MSBRW_0519</fullName>
    </recommendedName>
</protein>
<comment type="similarity">
    <text evidence="1 2">Belongs to the UPF0235 family.</text>
</comment>
<accession>A0A0E3QIR6</accession>
<dbReference type="GeneID" id="24821930"/>
<evidence type="ECO:0000313" key="4">
    <source>
        <dbReference type="Proteomes" id="UP000033038"/>
    </source>
</evidence>
<dbReference type="SMART" id="SM01152">
    <property type="entry name" value="DUF167"/>
    <property type="match status" value="1"/>
</dbReference>
<evidence type="ECO:0000256" key="2">
    <source>
        <dbReference type="HAMAP-Rule" id="MF_00634"/>
    </source>
</evidence>
<dbReference type="InterPro" id="IPR036591">
    <property type="entry name" value="YggU-like_sf"/>
</dbReference>
<reference evidence="3 4" key="1">
    <citation type="submission" date="2014-07" db="EMBL/GenBank/DDBJ databases">
        <title>Methanogenic archaea and the global carbon cycle.</title>
        <authorList>
            <person name="Henriksen J.R."/>
            <person name="Luke J."/>
            <person name="Reinhart S."/>
            <person name="Benedict M.N."/>
            <person name="Youngblut N.D."/>
            <person name="Metcalf M.E."/>
            <person name="Whitaker R.J."/>
            <person name="Metcalf W.W."/>
        </authorList>
    </citation>
    <scope>NUCLEOTIDE SEQUENCE [LARGE SCALE GENOMIC DNA]</scope>
    <source>
        <strain evidence="3 4">Wiesmoor</strain>
    </source>
</reference>
<dbReference type="HAMAP" id="MF_00634">
    <property type="entry name" value="UPF0235"/>
    <property type="match status" value="1"/>
</dbReference>
<gene>
    <name evidence="3" type="ORF">MSBRW_0519</name>
</gene>
<dbReference type="RefSeq" id="WP_048102465.1">
    <property type="nucleotide sequence ID" value="NZ_CP009526.1"/>
</dbReference>
<proteinExistence type="inferred from homology"/>
<dbReference type="HOGENOM" id="CLU_130694_6_1_2"/>